<dbReference type="PANTHER" id="PTHR10903:SF186">
    <property type="entry name" value="GTPASE IMAP FAMILY MEMBER 4-LIKE-RELATED"/>
    <property type="match status" value="1"/>
</dbReference>
<name>A0A9Q1G2A0_SYNKA</name>
<dbReference type="Proteomes" id="UP001152622">
    <property type="component" value="Chromosome 2"/>
</dbReference>
<dbReference type="InterPro" id="IPR027417">
    <property type="entry name" value="P-loop_NTPase"/>
</dbReference>
<dbReference type="PANTHER" id="PTHR10903">
    <property type="entry name" value="GTPASE, IMAP FAMILY MEMBER-RELATED"/>
    <property type="match status" value="1"/>
</dbReference>
<sequence length="210" mass="24171">MTSSSPGPHVFLVVIQLGRFTKEDQNAVKIIQETFGAESAEYTMVLFTHGDKLKKKTIEEFLSGIEILAEFTKQCHGGYHVLDNEDKQNRSQVSELLKKIDKMVTINGGSCYTNEMYAKAKKAIEEEKRRTLKENEKARLKKEKEMKKRFEGEALKKAREELQKEAEKEARERAERRNAFTKKYIGGTSIKSYDRRQPVTFLSTNGLQLV</sequence>
<dbReference type="Pfam" id="PF04548">
    <property type="entry name" value="AIG1"/>
    <property type="match status" value="1"/>
</dbReference>
<evidence type="ECO:0000313" key="6">
    <source>
        <dbReference type="EMBL" id="KAJ8373678.1"/>
    </source>
</evidence>
<evidence type="ECO:0000256" key="2">
    <source>
        <dbReference type="ARBA" id="ARBA00022741"/>
    </source>
</evidence>
<dbReference type="AlphaFoldDB" id="A0A9Q1G2A0"/>
<evidence type="ECO:0000256" key="3">
    <source>
        <dbReference type="ARBA" id="ARBA00023134"/>
    </source>
</evidence>
<evidence type="ECO:0000256" key="1">
    <source>
        <dbReference type="ARBA" id="ARBA00008535"/>
    </source>
</evidence>
<dbReference type="InterPro" id="IPR045058">
    <property type="entry name" value="GIMA/IAN/Toc"/>
</dbReference>
<comment type="caution">
    <text evidence="6">The sequence shown here is derived from an EMBL/GenBank/DDBJ whole genome shotgun (WGS) entry which is preliminary data.</text>
</comment>
<keyword evidence="4" id="KW-0175">Coiled coil</keyword>
<dbReference type="PROSITE" id="PS51720">
    <property type="entry name" value="G_AIG1"/>
    <property type="match status" value="1"/>
</dbReference>
<keyword evidence="3" id="KW-0342">GTP-binding</keyword>
<organism evidence="6 7">
    <name type="scientific">Synaphobranchus kaupii</name>
    <name type="common">Kaup's arrowtooth eel</name>
    <dbReference type="NCBI Taxonomy" id="118154"/>
    <lineage>
        <taxon>Eukaryota</taxon>
        <taxon>Metazoa</taxon>
        <taxon>Chordata</taxon>
        <taxon>Craniata</taxon>
        <taxon>Vertebrata</taxon>
        <taxon>Euteleostomi</taxon>
        <taxon>Actinopterygii</taxon>
        <taxon>Neopterygii</taxon>
        <taxon>Teleostei</taxon>
        <taxon>Anguilliformes</taxon>
        <taxon>Synaphobranchidae</taxon>
        <taxon>Synaphobranchus</taxon>
    </lineage>
</organism>
<dbReference type="OrthoDB" id="5985928at2759"/>
<dbReference type="GO" id="GO:0005525">
    <property type="term" value="F:GTP binding"/>
    <property type="evidence" value="ECO:0007669"/>
    <property type="project" value="UniProtKB-KW"/>
</dbReference>
<proteinExistence type="inferred from homology"/>
<protein>
    <recommendedName>
        <fullName evidence="5">AIG1-type G domain-containing protein</fullName>
    </recommendedName>
</protein>
<dbReference type="InterPro" id="IPR006703">
    <property type="entry name" value="G_AIG1"/>
</dbReference>
<dbReference type="SUPFAM" id="SSF52540">
    <property type="entry name" value="P-loop containing nucleoside triphosphate hydrolases"/>
    <property type="match status" value="1"/>
</dbReference>
<feature type="coiled-coil region" evidence="4">
    <location>
        <begin position="121"/>
        <end position="179"/>
    </location>
</feature>
<evidence type="ECO:0000259" key="5">
    <source>
        <dbReference type="PROSITE" id="PS51720"/>
    </source>
</evidence>
<dbReference type="EMBL" id="JAINUF010000002">
    <property type="protein sequence ID" value="KAJ8373678.1"/>
    <property type="molecule type" value="Genomic_DNA"/>
</dbReference>
<comment type="similarity">
    <text evidence="1">Belongs to the TRAFAC class TrmE-Era-EngA-EngB-Septin-like GTPase superfamily. AIG1/Toc34/Toc159-like paraseptin GTPase family. IAN subfamily.</text>
</comment>
<keyword evidence="7" id="KW-1185">Reference proteome</keyword>
<evidence type="ECO:0000313" key="7">
    <source>
        <dbReference type="Proteomes" id="UP001152622"/>
    </source>
</evidence>
<evidence type="ECO:0000256" key="4">
    <source>
        <dbReference type="SAM" id="Coils"/>
    </source>
</evidence>
<gene>
    <name evidence="6" type="ORF">SKAU_G00042580</name>
</gene>
<accession>A0A9Q1G2A0</accession>
<keyword evidence="2" id="KW-0547">Nucleotide-binding</keyword>
<feature type="domain" description="AIG1-type G" evidence="5">
    <location>
        <begin position="1"/>
        <end position="121"/>
    </location>
</feature>
<dbReference type="Gene3D" id="3.40.50.300">
    <property type="entry name" value="P-loop containing nucleotide triphosphate hydrolases"/>
    <property type="match status" value="1"/>
</dbReference>
<reference evidence="6" key="1">
    <citation type="journal article" date="2023" name="Science">
        <title>Genome structures resolve the early diversification of teleost fishes.</title>
        <authorList>
            <person name="Parey E."/>
            <person name="Louis A."/>
            <person name="Montfort J."/>
            <person name="Bouchez O."/>
            <person name="Roques C."/>
            <person name="Iampietro C."/>
            <person name="Lluch J."/>
            <person name="Castinel A."/>
            <person name="Donnadieu C."/>
            <person name="Desvignes T."/>
            <person name="Floi Bucao C."/>
            <person name="Jouanno E."/>
            <person name="Wen M."/>
            <person name="Mejri S."/>
            <person name="Dirks R."/>
            <person name="Jansen H."/>
            <person name="Henkel C."/>
            <person name="Chen W.J."/>
            <person name="Zahm M."/>
            <person name="Cabau C."/>
            <person name="Klopp C."/>
            <person name="Thompson A.W."/>
            <person name="Robinson-Rechavi M."/>
            <person name="Braasch I."/>
            <person name="Lecointre G."/>
            <person name="Bobe J."/>
            <person name="Postlethwait J.H."/>
            <person name="Berthelot C."/>
            <person name="Roest Crollius H."/>
            <person name="Guiguen Y."/>
        </authorList>
    </citation>
    <scope>NUCLEOTIDE SEQUENCE</scope>
    <source>
        <strain evidence="6">WJC10195</strain>
    </source>
</reference>